<gene>
    <name evidence="10" type="primary">atp8</name>
</gene>
<evidence type="ECO:0000256" key="3">
    <source>
        <dbReference type="ARBA" id="ARBA00022692"/>
    </source>
</evidence>
<geneLocation type="mitochondrion" evidence="10"/>
<reference evidence="10" key="1">
    <citation type="journal article" date="2019" name="Genome Biol. Evol.">
        <title>Tracing the Evolution of the Plastome and Mitogenome in the Chloropicophyceae Uncovered Convergent tRNA Gene Losses and a Variant Plastid Genetic Code.</title>
        <authorList>
            <person name="Turmel M."/>
            <person name="Dos Santos A.L."/>
            <person name="Otis C."/>
            <person name="Sergerie R."/>
            <person name="Lemieux C."/>
        </authorList>
    </citation>
    <scope>NUCLEOTIDE SEQUENCE</scope>
</reference>
<dbReference type="GO" id="GO:0031966">
    <property type="term" value="C:mitochondrial membrane"/>
    <property type="evidence" value="ECO:0007669"/>
    <property type="project" value="UniProtKB-SubCell"/>
</dbReference>
<feature type="transmembrane region" description="Helical" evidence="8">
    <location>
        <begin position="12"/>
        <end position="32"/>
    </location>
</feature>
<keyword evidence="4 8" id="KW-1133">Transmembrane helix</keyword>
<evidence type="ECO:0000256" key="8">
    <source>
        <dbReference type="SAM" id="Phobius"/>
    </source>
</evidence>
<keyword evidence="6 8" id="KW-0472">Membrane</keyword>
<sequence>MPQLDHVTYFSQYFWLCVFFFGFYGFCVKFYLPGLTRLAKYRAKTQNQGSLNQEDSTSLDLDISLPKPVQTGLNAAFDFSAFIDSLKPLSPFSSLSKMFAWRRDSYPADWAWKDSFLREFKSKKDIENRRFAALITKGARESSLSNQTLVFGGFSSTKSAYLNVFDILVLKSFVSAPKKAKKKK</sequence>
<dbReference type="GO" id="GO:0006754">
    <property type="term" value="P:ATP biosynthetic process"/>
    <property type="evidence" value="ECO:0007669"/>
    <property type="project" value="UniProtKB-KW"/>
</dbReference>
<keyword evidence="7" id="KW-0066">ATP synthesis</keyword>
<dbReference type="RefSeq" id="YP_009646675.1">
    <property type="nucleotide sequence ID" value="NC_042492.1"/>
</dbReference>
<evidence type="ECO:0000259" key="9">
    <source>
        <dbReference type="Pfam" id="PF02326"/>
    </source>
</evidence>
<keyword evidence="5 10" id="KW-0496">Mitochondrion</keyword>
<name>A0A4D6C4C7_9CHLO</name>
<evidence type="ECO:0000256" key="7">
    <source>
        <dbReference type="ARBA" id="ARBA00023310"/>
    </source>
</evidence>
<dbReference type="AlphaFoldDB" id="A0A4D6C4C7"/>
<organism evidence="10">
    <name type="scientific">Chloropicon laureae</name>
    <dbReference type="NCBI Taxonomy" id="464258"/>
    <lineage>
        <taxon>Eukaryota</taxon>
        <taxon>Viridiplantae</taxon>
        <taxon>Chlorophyta</taxon>
        <taxon>Chloropicophyceae</taxon>
        <taxon>Chloropicales</taxon>
        <taxon>Chloropicaceae</taxon>
        <taxon>Chloropicon</taxon>
    </lineage>
</organism>
<dbReference type="GeneID" id="40351529"/>
<feature type="domain" description="ATP synthase YMF19-like N-terminal" evidence="9">
    <location>
        <begin position="2"/>
        <end position="56"/>
    </location>
</feature>
<protein>
    <submittedName>
        <fullName evidence="10">ATP synthase F0 subunit 8</fullName>
    </submittedName>
</protein>
<comment type="similarity">
    <text evidence="2">Belongs to the ATPase protein YMF19 family.</text>
</comment>
<evidence type="ECO:0000313" key="10">
    <source>
        <dbReference type="EMBL" id="QBX98552.1"/>
    </source>
</evidence>
<evidence type="ECO:0000256" key="1">
    <source>
        <dbReference type="ARBA" id="ARBA00004325"/>
    </source>
</evidence>
<evidence type="ECO:0000256" key="2">
    <source>
        <dbReference type="ARBA" id="ARBA00010946"/>
    </source>
</evidence>
<evidence type="ECO:0000256" key="6">
    <source>
        <dbReference type="ARBA" id="ARBA00023136"/>
    </source>
</evidence>
<dbReference type="EMBL" id="MK086001">
    <property type="protein sequence ID" value="QBX98552.1"/>
    <property type="molecule type" value="Genomic_DNA"/>
</dbReference>
<dbReference type="InterPro" id="IPR003319">
    <property type="entry name" value="YMF19-like_N"/>
</dbReference>
<keyword evidence="3 8" id="KW-0812">Transmembrane</keyword>
<evidence type="ECO:0000256" key="4">
    <source>
        <dbReference type="ARBA" id="ARBA00022989"/>
    </source>
</evidence>
<comment type="subcellular location">
    <subcellularLocation>
        <location evidence="1">Mitochondrion membrane</location>
    </subcellularLocation>
</comment>
<proteinExistence type="inferred from homology"/>
<accession>A0A4D6C4C7</accession>
<dbReference type="Pfam" id="PF02326">
    <property type="entry name" value="YMF19"/>
    <property type="match status" value="1"/>
</dbReference>
<evidence type="ECO:0000256" key="5">
    <source>
        <dbReference type="ARBA" id="ARBA00023128"/>
    </source>
</evidence>